<dbReference type="GeneID" id="85339591"/>
<name>A0AAI9YYN5_9PEZI</name>
<reference evidence="1 2" key="1">
    <citation type="submission" date="2016-10" db="EMBL/GenBank/DDBJ databases">
        <title>The genome sequence of Colletotrichum fioriniae PJ7.</title>
        <authorList>
            <person name="Baroncelli R."/>
        </authorList>
    </citation>
    <scope>NUCLEOTIDE SEQUENCE [LARGE SCALE GENOMIC DNA]</scope>
    <source>
        <strain evidence="1 2">IMI 309622</strain>
    </source>
</reference>
<accession>A0AAI9YYN5</accession>
<sequence length="123" mass="14085">PGRFAIDVRQLSRHPGISIRRHFNIARCRLVSPSWKICSGVREQNRGQYNLAKKWFKHRTVAGLTQSATLMTDHSFMRRQASSFEAGKCDPHEFHGVIEGEEAFGPETNRRLLSSGSVNFHRH</sequence>
<evidence type="ECO:0000313" key="2">
    <source>
        <dbReference type="Proteomes" id="UP001240678"/>
    </source>
</evidence>
<evidence type="ECO:0000313" key="1">
    <source>
        <dbReference type="EMBL" id="KAK1527619.1"/>
    </source>
</evidence>
<dbReference type="AlphaFoldDB" id="A0AAI9YYN5"/>
<dbReference type="Proteomes" id="UP001240678">
    <property type="component" value="Unassembled WGS sequence"/>
</dbReference>
<comment type="caution">
    <text evidence="1">The sequence shown here is derived from an EMBL/GenBank/DDBJ whole genome shotgun (WGS) entry which is preliminary data.</text>
</comment>
<dbReference type="EMBL" id="MOOE01000007">
    <property type="protein sequence ID" value="KAK1527619.1"/>
    <property type="molecule type" value="Genomic_DNA"/>
</dbReference>
<gene>
    <name evidence="1" type="ORF">CCOS01_07881</name>
</gene>
<protein>
    <submittedName>
        <fullName evidence="1">Uncharacterized protein</fullName>
    </submittedName>
</protein>
<dbReference type="RefSeq" id="XP_060313936.1">
    <property type="nucleotide sequence ID" value="XM_060456044.1"/>
</dbReference>
<feature type="non-terminal residue" evidence="1">
    <location>
        <position position="1"/>
    </location>
</feature>
<organism evidence="1 2">
    <name type="scientific">Colletotrichum costaricense</name>
    <dbReference type="NCBI Taxonomy" id="1209916"/>
    <lineage>
        <taxon>Eukaryota</taxon>
        <taxon>Fungi</taxon>
        <taxon>Dikarya</taxon>
        <taxon>Ascomycota</taxon>
        <taxon>Pezizomycotina</taxon>
        <taxon>Sordariomycetes</taxon>
        <taxon>Hypocreomycetidae</taxon>
        <taxon>Glomerellales</taxon>
        <taxon>Glomerellaceae</taxon>
        <taxon>Colletotrichum</taxon>
        <taxon>Colletotrichum acutatum species complex</taxon>
    </lineage>
</organism>
<proteinExistence type="predicted"/>
<keyword evidence="2" id="KW-1185">Reference proteome</keyword>